<reference evidence="1" key="1">
    <citation type="journal article" date="2012" name="Science">
        <title>Fermentation, hydrogen, and sulfur metabolism in multiple uncultivated bacterial phyla.</title>
        <authorList>
            <person name="Wrighton K.C."/>
            <person name="Thomas B.C."/>
            <person name="Sharon I."/>
            <person name="Miller C.S."/>
            <person name="Castelle C.J."/>
            <person name="VerBerkmoes N.C."/>
            <person name="Wilkins M.J."/>
            <person name="Hettich R.L."/>
            <person name="Lipton M.S."/>
            <person name="Williams K.H."/>
            <person name="Long P.E."/>
            <person name="Banfield J.F."/>
        </authorList>
    </citation>
    <scope>NUCLEOTIDE SEQUENCE [LARGE SCALE GENOMIC DNA]</scope>
</reference>
<gene>
    <name evidence="1" type="ORF">ACD_2C00025G0012</name>
</gene>
<sequence length="319" mass="38913">MKNYFLYMIRMTTNLSRDNELSLIEKFMKEKQEKTKDWAVQTLAPTIKETQDNVKLGYLRVIVKWEEKDEGKIREYYFDRLVRGKFYLANQFKNKYWNWMDFTEEIKRTFIYLLETGWLQNVNYASRLLEEVGKWVDFADEVKKHEANIRKAFYDICMRGFMIINGAVFENIDFTDEIKTAFADCFEQSKIYTAVWLMADGIRYWIPAEFFKGVIAKNWKKIKRWFLFHLKKGDFPFAADIKDKLWEWLDFSDELIKWYDYFVLRSDFDQAAALQKYFWEAEYDKEVKKYDPSKKPAQQLRWSYIPPSDREHYQNIWAI</sequence>
<evidence type="ECO:0000313" key="1">
    <source>
        <dbReference type="EMBL" id="EKE30221.1"/>
    </source>
</evidence>
<organism evidence="1">
    <name type="scientific">uncultured bacterium</name>
    <name type="common">gcode 4</name>
    <dbReference type="NCBI Taxonomy" id="1234023"/>
    <lineage>
        <taxon>Bacteria</taxon>
        <taxon>environmental samples</taxon>
    </lineage>
</organism>
<proteinExistence type="predicted"/>
<protein>
    <submittedName>
        <fullName evidence="1">Uncharacterized protein</fullName>
    </submittedName>
</protein>
<accession>K2FGF9</accession>
<dbReference type="EMBL" id="AMFJ01000025">
    <property type="protein sequence ID" value="EKE30221.1"/>
    <property type="molecule type" value="Genomic_DNA"/>
</dbReference>
<name>K2FGF9_9BACT</name>
<dbReference type="AlphaFoldDB" id="K2FGF9"/>
<comment type="caution">
    <text evidence="1">The sequence shown here is derived from an EMBL/GenBank/DDBJ whole genome shotgun (WGS) entry which is preliminary data.</text>
</comment>